<dbReference type="GO" id="GO:0055028">
    <property type="term" value="C:cortical microtubule"/>
    <property type="evidence" value="ECO:0007669"/>
    <property type="project" value="TreeGrafter"/>
</dbReference>
<feature type="region of interest" description="Disordered" evidence="3">
    <location>
        <begin position="462"/>
        <end position="491"/>
    </location>
</feature>
<organism evidence="4 5">
    <name type="scientific">Macleaya cordata</name>
    <name type="common">Five-seeded plume-poppy</name>
    <name type="synonym">Bocconia cordata</name>
    <dbReference type="NCBI Taxonomy" id="56857"/>
    <lineage>
        <taxon>Eukaryota</taxon>
        <taxon>Viridiplantae</taxon>
        <taxon>Streptophyta</taxon>
        <taxon>Embryophyta</taxon>
        <taxon>Tracheophyta</taxon>
        <taxon>Spermatophyta</taxon>
        <taxon>Magnoliopsida</taxon>
        <taxon>Ranunculales</taxon>
        <taxon>Papaveraceae</taxon>
        <taxon>Papaveroideae</taxon>
        <taxon>Macleaya</taxon>
    </lineage>
</organism>
<feature type="region of interest" description="Disordered" evidence="3">
    <location>
        <begin position="525"/>
        <end position="565"/>
    </location>
</feature>
<sequence length="565" mass="64813">MKMSSMILMMVKDNKEIRHLLLKLGVALAISAGLLYSRLRKRRAPTHLNRPNTLQSPFSGESKIDLCRKMGLESENRAIQQTSSVNAAFVEFKDYEETSDQKVTTDRVLRFSPRSKSSNDYVFPEFNEFLLEESNGGISPRKDFETPITFERAAEKESENEIISLKNMLQVLREREKNVEIQLLEYYGAKEKETAVMEIHNQLKLNSVEAKVFTLKIESLLADKGRLEEQVADHSRVVAELESAKAKVNLLKWKIKSDAEQNKEEISAQRLNDFDIKELKKANSRLQWENGELLRRLESTQIIGNSTLDDTSETEALHETIRRLRNENGDLVKEIDQLQAKCCDDAKEQVYLKWVNACLRYELRNYQVPRGKTMARDLSKNLSPRSEEKAKQLVLEYANSEVMDDESLNSMDFKSESFETSNLKEVGNVDDSSTGTSSAMKKKKSRRAKFFRKVKKLVLHKRNDHSNQISSVGSTTTSNNASRRREMASSDPFRTMSRRYSCSPLFSPCNSNISITSLDRFEARTNDKMKKITSPSKSTSRTDIQRLKIPKPRLPSRLLGHGRRS</sequence>
<dbReference type="EMBL" id="MVGT01002328">
    <property type="protein sequence ID" value="OVA08498.1"/>
    <property type="molecule type" value="Genomic_DNA"/>
</dbReference>
<dbReference type="OrthoDB" id="1870283at2759"/>
<dbReference type="InterPro" id="IPR040265">
    <property type="entry name" value="CHUP1/IPGA1-like"/>
</dbReference>
<feature type="compositionally biased region" description="Polar residues" evidence="3">
    <location>
        <begin position="533"/>
        <end position="542"/>
    </location>
</feature>
<evidence type="ECO:0000256" key="1">
    <source>
        <dbReference type="ARBA" id="ARBA00023054"/>
    </source>
</evidence>
<dbReference type="Proteomes" id="UP000195402">
    <property type="component" value="Unassembled WGS sequence"/>
</dbReference>
<keyword evidence="1 2" id="KW-0175">Coiled coil</keyword>
<feature type="compositionally biased region" description="Polar residues" evidence="3">
    <location>
        <begin position="466"/>
        <end position="481"/>
    </location>
</feature>
<dbReference type="GO" id="GO:0072699">
    <property type="term" value="P:protein localization to cortical microtubule cytoskeleton"/>
    <property type="evidence" value="ECO:0007669"/>
    <property type="project" value="TreeGrafter"/>
</dbReference>
<gene>
    <name evidence="4" type="ORF">BVC80_209g236</name>
</gene>
<evidence type="ECO:0000256" key="3">
    <source>
        <dbReference type="SAM" id="MobiDB-lite"/>
    </source>
</evidence>
<proteinExistence type="predicted"/>
<comment type="caution">
    <text evidence="4">The sequence shown here is derived from an EMBL/GenBank/DDBJ whole genome shotgun (WGS) entry which is preliminary data.</text>
</comment>
<evidence type="ECO:0000313" key="4">
    <source>
        <dbReference type="EMBL" id="OVA08498.1"/>
    </source>
</evidence>
<keyword evidence="5" id="KW-1185">Reference proteome</keyword>
<dbReference type="AlphaFoldDB" id="A0A200QDF1"/>
<evidence type="ECO:0000256" key="2">
    <source>
        <dbReference type="SAM" id="Coils"/>
    </source>
</evidence>
<protein>
    <recommendedName>
        <fullName evidence="6">Actin binding protein family</fullName>
    </recommendedName>
</protein>
<dbReference type="PANTHER" id="PTHR31342">
    <property type="entry name" value="PROTEIN CHUP1, CHLOROPLASTIC"/>
    <property type="match status" value="1"/>
</dbReference>
<feature type="coiled-coil region" evidence="2">
    <location>
        <begin position="155"/>
        <end position="182"/>
    </location>
</feature>
<dbReference type="PANTHER" id="PTHR31342:SF4">
    <property type="entry name" value="ACTIN BINDING PROTEIN FAMILY"/>
    <property type="match status" value="1"/>
</dbReference>
<accession>A0A200QDF1</accession>
<dbReference type="STRING" id="56857.A0A200QDF1"/>
<dbReference type="InParanoid" id="A0A200QDF1"/>
<dbReference type="FunCoup" id="A0A200QDF1">
    <property type="interactions" value="150"/>
</dbReference>
<evidence type="ECO:0000313" key="5">
    <source>
        <dbReference type="Proteomes" id="UP000195402"/>
    </source>
</evidence>
<name>A0A200QDF1_MACCD</name>
<reference evidence="4 5" key="1">
    <citation type="journal article" date="2017" name="Mol. Plant">
        <title>The Genome of Medicinal Plant Macleaya cordata Provides New Insights into Benzylisoquinoline Alkaloids Metabolism.</title>
        <authorList>
            <person name="Liu X."/>
            <person name="Liu Y."/>
            <person name="Huang P."/>
            <person name="Ma Y."/>
            <person name="Qing Z."/>
            <person name="Tang Q."/>
            <person name="Cao H."/>
            <person name="Cheng P."/>
            <person name="Zheng Y."/>
            <person name="Yuan Z."/>
            <person name="Zhou Y."/>
            <person name="Liu J."/>
            <person name="Tang Z."/>
            <person name="Zhuo Y."/>
            <person name="Zhang Y."/>
            <person name="Yu L."/>
            <person name="Huang J."/>
            <person name="Yang P."/>
            <person name="Peng Q."/>
            <person name="Zhang J."/>
            <person name="Jiang W."/>
            <person name="Zhang Z."/>
            <person name="Lin K."/>
            <person name="Ro D.K."/>
            <person name="Chen X."/>
            <person name="Xiong X."/>
            <person name="Shang Y."/>
            <person name="Huang S."/>
            <person name="Zeng J."/>
        </authorList>
    </citation>
    <scope>NUCLEOTIDE SEQUENCE [LARGE SCALE GENOMIC DNA]</scope>
    <source>
        <strain evidence="5">cv. BLH2017</strain>
        <tissue evidence="4">Root</tissue>
    </source>
</reference>
<evidence type="ECO:0008006" key="6">
    <source>
        <dbReference type="Google" id="ProtNLM"/>
    </source>
</evidence>
<dbReference type="OMA" id="MMIKEEY"/>